<evidence type="ECO:0000256" key="2">
    <source>
        <dbReference type="ARBA" id="ARBA00016109"/>
    </source>
</evidence>
<keyword evidence="4" id="KW-0051">Antiviral defense</keyword>
<dbReference type="Pfam" id="PF17953">
    <property type="entry name" value="Csm4_C"/>
    <property type="match status" value="1"/>
</dbReference>
<proteinExistence type="inferred from homology"/>
<dbReference type="InterPro" id="IPR040932">
    <property type="entry name" value="Csm4_C"/>
</dbReference>
<reference evidence="6" key="1">
    <citation type="journal article" date="2020" name="bioRxiv">
        <title>A rank-normalized archaeal taxonomy based on genome phylogeny resolves widespread incomplete and uneven classifications.</title>
        <authorList>
            <person name="Rinke C."/>
            <person name="Chuvochina M."/>
            <person name="Mussig A.J."/>
            <person name="Chaumeil P.-A."/>
            <person name="Waite D.W."/>
            <person name="Whitman W.B."/>
            <person name="Parks D.H."/>
            <person name="Hugenholtz P."/>
        </authorList>
    </citation>
    <scope>NUCLEOTIDE SEQUENCE</scope>
    <source>
        <strain evidence="6">UBA12518</strain>
    </source>
</reference>
<protein>
    <recommendedName>
        <fullName evidence="2">CRISPR system Cms protein Csm4</fullName>
    </recommendedName>
</protein>
<evidence type="ECO:0000256" key="4">
    <source>
        <dbReference type="ARBA" id="ARBA00023118"/>
    </source>
</evidence>
<dbReference type="AlphaFoldDB" id="A0A832VN82"/>
<dbReference type="InterPro" id="IPR005510">
    <property type="entry name" value="Csm4"/>
</dbReference>
<evidence type="ECO:0000313" key="6">
    <source>
        <dbReference type="EMBL" id="HIH70051.1"/>
    </source>
</evidence>
<dbReference type="GO" id="GO:0051607">
    <property type="term" value="P:defense response to virus"/>
    <property type="evidence" value="ECO:0007669"/>
    <property type="project" value="UniProtKB-KW"/>
</dbReference>
<evidence type="ECO:0000259" key="5">
    <source>
        <dbReference type="Pfam" id="PF17953"/>
    </source>
</evidence>
<comment type="similarity">
    <text evidence="1">Belongs to the CRISPR-associated Csm4 family.</text>
</comment>
<evidence type="ECO:0000256" key="3">
    <source>
        <dbReference type="ARBA" id="ARBA00022884"/>
    </source>
</evidence>
<dbReference type="NCBIfam" id="TIGR01903">
    <property type="entry name" value="cas5_csm4"/>
    <property type="match status" value="1"/>
</dbReference>
<comment type="caution">
    <text evidence="6">The sequence shown here is derived from an EMBL/GenBank/DDBJ whole genome shotgun (WGS) entry which is preliminary data.</text>
</comment>
<evidence type="ECO:0000313" key="7">
    <source>
        <dbReference type="Proteomes" id="UP000600363"/>
    </source>
</evidence>
<gene>
    <name evidence="6" type="primary">csm4</name>
    <name evidence="6" type="ORF">HA299_05520</name>
</gene>
<keyword evidence="3" id="KW-0694">RNA-binding</keyword>
<dbReference type="Proteomes" id="UP000600363">
    <property type="component" value="Unassembled WGS sequence"/>
</dbReference>
<name>A0A832VN82_9EURY</name>
<organism evidence="6 7">
    <name type="scientific">Methermicoccus shengliensis</name>
    <dbReference type="NCBI Taxonomy" id="660064"/>
    <lineage>
        <taxon>Archaea</taxon>
        <taxon>Methanobacteriati</taxon>
        <taxon>Methanobacteriota</taxon>
        <taxon>Stenosarchaea group</taxon>
        <taxon>Methanomicrobia</taxon>
        <taxon>Methanosarcinales</taxon>
        <taxon>Methermicoccaceae</taxon>
        <taxon>Methermicoccus</taxon>
    </lineage>
</organism>
<dbReference type="GO" id="GO:0003723">
    <property type="term" value="F:RNA binding"/>
    <property type="evidence" value="ECO:0007669"/>
    <property type="project" value="UniProtKB-KW"/>
</dbReference>
<dbReference type="RefSeq" id="WP_157203039.1">
    <property type="nucleotide sequence ID" value="NZ_DUIH01000018.1"/>
</dbReference>
<evidence type="ECO:0000256" key="1">
    <source>
        <dbReference type="ARBA" id="ARBA00005772"/>
    </source>
</evidence>
<feature type="domain" description="Csm4 C-terminal" evidence="5">
    <location>
        <begin position="238"/>
        <end position="326"/>
    </location>
</feature>
<accession>A0A832VN82</accession>
<dbReference type="EMBL" id="DUIH01000018">
    <property type="protein sequence ID" value="HIH70051.1"/>
    <property type="molecule type" value="Genomic_DNA"/>
</dbReference>
<sequence length="330" mass="37937">MSTTPEFMLCRMEPRAPFHVGEREMALESTEHYIHSDTLFSGICCMYRLLYGREELESLLERFLQHDVPFMISSAFPYAGNVLLLPIPKNVNLAQYVNQSLRKQYKKLEFVSLDIFTKLVRGEDIAEDVVRGKLVQNGRVLVSSDESVPDRVWCVKEVPRVTIDRKDNASSLYMFSEVSFAPGCGLWFLMDMREKRYTKKVWAAIRLLGEEGIGGDRTCGKGLFSVSEKKMDVRTKSTADHFLTLSLYHPSRDELSLTRPSYYELVRRGGWISGSRGMRRKRVRMFAEGSVFNAPCGTYGELVDVTPDAFFDHRVYRYGYAFCMPMEVHA</sequence>